<dbReference type="SUPFAM" id="SSF52540">
    <property type="entry name" value="P-loop containing nucleoside triphosphate hydrolases"/>
    <property type="match status" value="1"/>
</dbReference>
<evidence type="ECO:0000313" key="15">
    <source>
        <dbReference type="EMBL" id="BAV35060.1"/>
    </source>
</evidence>
<evidence type="ECO:0000259" key="13">
    <source>
        <dbReference type="PROSITE" id="PS51198"/>
    </source>
</evidence>
<dbReference type="Pfam" id="PF13361">
    <property type="entry name" value="UvrD_C"/>
    <property type="match status" value="1"/>
</dbReference>
<dbReference type="InParanoid" id="A0A1B4XJT9"/>
<evidence type="ECO:0000256" key="8">
    <source>
        <dbReference type="ARBA" id="ARBA00034617"/>
    </source>
</evidence>
<dbReference type="PROSITE" id="PS51198">
    <property type="entry name" value="UVRD_HELICASE_ATP_BIND"/>
    <property type="match status" value="1"/>
</dbReference>
<dbReference type="GO" id="GO:0005524">
    <property type="term" value="F:ATP binding"/>
    <property type="evidence" value="ECO:0007669"/>
    <property type="project" value="UniProtKB-UniRule"/>
</dbReference>
<dbReference type="KEGG" id="slim:SCL_2783"/>
<dbReference type="InterPro" id="IPR014017">
    <property type="entry name" value="DNA_helicase_UvrD-like_C"/>
</dbReference>
<keyword evidence="3 12" id="KW-0378">Hydrolase</keyword>
<dbReference type="CDD" id="cd18807">
    <property type="entry name" value="SF1_C_UvrD"/>
    <property type="match status" value="1"/>
</dbReference>
<comment type="catalytic activity">
    <reaction evidence="8">
        <text>Couples ATP hydrolysis with the unwinding of duplex DNA by translocating in the 3'-5' direction.</text>
        <dbReference type="EC" id="5.6.2.4"/>
    </reaction>
</comment>
<keyword evidence="4 12" id="KW-0347">Helicase</keyword>
<evidence type="ECO:0000256" key="9">
    <source>
        <dbReference type="ARBA" id="ARBA00034808"/>
    </source>
</evidence>
<evidence type="ECO:0000256" key="5">
    <source>
        <dbReference type="ARBA" id="ARBA00022840"/>
    </source>
</evidence>
<dbReference type="InterPro" id="IPR027417">
    <property type="entry name" value="P-loop_NTPase"/>
</dbReference>
<evidence type="ECO:0000259" key="14">
    <source>
        <dbReference type="PROSITE" id="PS51217"/>
    </source>
</evidence>
<keyword evidence="7" id="KW-0413">Isomerase</keyword>
<evidence type="ECO:0000256" key="2">
    <source>
        <dbReference type="ARBA" id="ARBA00022741"/>
    </source>
</evidence>
<feature type="binding site" evidence="12">
    <location>
        <begin position="29"/>
        <end position="36"/>
    </location>
    <ligand>
        <name>ATP</name>
        <dbReference type="ChEBI" id="CHEBI:30616"/>
    </ligand>
</feature>
<evidence type="ECO:0000256" key="11">
    <source>
        <dbReference type="ARBA" id="ARBA00048988"/>
    </source>
</evidence>
<sequence>MDVSHLMDDLNDVQREAVGAPPGPLLVLAGAGSGKTRVLTHRVAWLVGVEGISPHSILAVTFTNKAAHEMRGRIESMLHTPVGGMWIGTFHGLSHRLLRSHWKEANLAQTFTILDSEDQLRVIRRLMKGMNMDEAYWPPKQAMWFINGHKEEGRRPKDLGESLDPTQRELRRVYVAYEETCQRSGLVDFAELLLRAYELLRDNPAMREHYQARFRHVLVDEFQDTNRIQYAWLRQFVGPERNLFVVGDDDQSIYGWRGAKVENILKFENDFPGTRTIRLEQNYRSTGTILKAANAVIGHNTGRLGKNLWTAGEEGEPIQFYTGYTDYDEARFVIDRIQDWVARGHARAECAILYRSNAQSRLFEERLINEGIPYRVYGGLRFFERAEIKDALAYLRLMASRHDDASFERVVNLPTRGIGAKTVDALRERAKGEKISMWDAAQKLLGAAELPARAREALLGFLQLIERLASETAGLALGETVEHMLAGSGLIEHYKKEKGEKAESRVENLEELINAARGYEHDEAEGLDPLSSFLAHAALEAGEGQAEAWQDCVQLMSLHSAKGLEFPLVFLTGLEEGLFPHQHSLQDPVRLEEERRLCYVGMTRARRQLVLTQAELRRLHGNEHYTSPSRFLGEIPEELLQEIRAKPAVSAYAPSSPARGLPADEPPAGGMRLGSRVRHGTFGDGVVLRYEGQGPHARVQVNFEAAGTKWLVIGYAKLQSL</sequence>
<organism evidence="15 16">
    <name type="scientific">Sulfuricaulis limicola</name>
    <dbReference type="NCBI Taxonomy" id="1620215"/>
    <lineage>
        <taxon>Bacteria</taxon>
        <taxon>Pseudomonadati</taxon>
        <taxon>Pseudomonadota</taxon>
        <taxon>Gammaproteobacteria</taxon>
        <taxon>Acidiferrobacterales</taxon>
        <taxon>Acidiferrobacteraceae</taxon>
        <taxon>Sulfuricaulis</taxon>
    </lineage>
</organism>
<dbReference type="AlphaFoldDB" id="A0A1B4XJT9"/>
<dbReference type="GO" id="GO:0000725">
    <property type="term" value="P:recombinational repair"/>
    <property type="evidence" value="ECO:0007669"/>
    <property type="project" value="TreeGrafter"/>
</dbReference>
<dbReference type="FunCoup" id="A0A1B4XJT9">
    <property type="interactions" value="419"/>
</dbReference>
<dbReference type="Proteomes" id="UP000243180">
    <property type="component" value="Chromosome"/>
</dbReference>
<keyword evidence="2 12" id="KW-0547">Nucleotide-binding</keyword>
<dbReference type="NCBIfam" id="NF008743">
    <property type="entry name" value="PRK11773.1"/>
    <property type="match status" value="1"/>
</dbReference>
<dbReference type="GO" id="GO:0033202">
    <property type="term" value="C:DNA helicase complex"/>
    <property type="evidence" value="ECO:0007669"/>
    <property type="project" value="TreeGrafter"/>
</dbReference>
<dbReference type="PANTHER" id="PTHR11070">
    <property type="entry name" value="UVRD / RECB / PCRA DNA HELICASE FAMILY MEMBER"/>
    <property type="match status" value="1"/>
</dbReference>
<evidence type="ECO:0000256" key="7">
    <source>
        <dbReference type="ARBA" id="ARBA00023235"/>
    </source>
</evidence>
<dbReference type="GO" id="GO:0003677">
    <property type="term" value="F:DNA binding"/>
    <property type="evidence" value="ECO:0007669"/>
    <property type="project" value="UniProtKB-KW"/>
</dbReference>
<dbReference type="PROSITE" id="PS51217">
    <property type="entry name" value="UVRD_HELICASE_CTER"/>
    <property type="match status" value="1"/>
</dbReference>
<dbReference type="EC" id="5.6.2.4" evidence="9"/>
<evidence type="ECO:0000256" key="3">
    <source>
        <dbReference type="ARBA" id="ARBA00022801"/>
    </source>
</evidence>
<feature type="domain" description="UvrD-like helicase ATP-binding" evidence="13">
    <location>
        <begin position="8"/>
        <end position="286"/>
    </location>
</feature>
<evidence type="ECO:0000256" key="12">
    <source>
        <dbReference type="PROSITE-ProRule" id="PRU00560"/>
    </source>
</evidence>
<dbReference type="InterPro" id="IPR013986">
    <property type="entry name" value="DExx_box_DNA_helicase_dom_sf"/>
</dbReference>
<dbReference type="CDD" id="cd17932">
    <property type="entry name" value="DEXQc_UvrD"/>
    <property type="match status" value="1"/>
</dbReference>
<keyword evidence="5 12" id="KW-0067">ATP-binding</keyword>
<dbReference type="Pfam" id="PF21196">
    <property type="entry name" value="PcrA_UvrD_tudor"/>
    <property type="match status" value="1"/>
</dbReference>
<dbReference type="Gene3D" id="1.10.10.160">
    <property type="match status" value="1"/>
</dbReference>
<gene>
    <name evidence="15" type="ORF">SCL_2783</name>
</gene>
<protein>
    <recommendedName>
        <fullName evidence="9">DNA 3'-5' helicase</fullName>
        <ecNumber evidence="9">5.6.2.4</ecNumber>
    </recommendedName>
    <alternativeName>
        <fullName evidence="10">DNA 3'-5' helicase II</fullName>
    </alternativeName>
</protein>
<dbReference type="Pfam" id="PF00580">
    <property type="entry name" value="UvrD-helicase"/>
    <property type="match status" value="1"/>
</dbReference>
<evidence type="ECO:0000256" key="4">
    <source>
        <dbReference type="ARBA" id="ARBA00022806"/>
    </source>
</evidence>
<proteinExistence type="inferred from homology"/>
<dbReference type="Gene3D" id="1.10.486.10">
    <property type="entry name" value="PCRA, domain 4"/>
    <property type="match status" value="1"/>
</dbReference>
<dbReference type="InterPro" id="IPR000212">
    <property type="entry name" value="DNA_helicase_UvrD/REP"/>
</dbReference>
<evidence type="ECO:0000256" key="6">
    <source>
        <dbReference type="ARBA" id="ARBA00023125"/>
    </source>
</evidence>
<dbReference type="Gene3D" id="3.40.50.300">
    <property type="entry name" value="P-loop containing nucleotide triphosphate hydrolases"/>
    <property type="match status" value="2"/>
</dbReference>
<comment type="similarity">
    <text evidence="1">Belongs to the helicase family. UvrD subfamily.</text>
</comment>
<dbReference type="OrthoDB" id="9806690at2"/>
<dbReference type="GO" id="GO:0043138">
    <property type="term" value="F:3'-5' DNA helicase activity"/>
    <property type="evidence" value="ECO:0007669"/>
    <property type="project" value="UniProtKB-EC"/>
</dbReference>
<evidence type="ECO:0000313" key="16">
    <source>
        <dbReference type="Proteomes" id="UP000243180"/>
    </source>
</evidence>
<evidence type="ECO:0000256" key="1">
    <source>
        <dbReference type="ARBA" id="ARBA00009922"/>
    </source>
</evidence>
<comment type="catalytic activity">
    <reaction evidence="11">
        <text>ATP + H2O = ADP + phosphate + H(+)</text>
        <dbReference type="Rhea" id="RHEA:13065"/>
        <dbReference type="ChEBI" id="CHEBI:15377"/>
        <dbReference type="ChEBI" id="CHEBI:15378"/>
        <dbReference type="ChEBI" id="CHEBI:30616"/>
        <dbReference type="ChEBI" id="CHEBI:43474"/>
        <dbReference type="ChEBI" id="CHEBI:456216"/>
        <dbReference type="EC" id="5.6.2.4"/>
    </reaction>
</comment>
<accession>A0A1B4XJT9</accession>
<dbReference type="InterPro" id="IPR014016">
    <property type="entry name" value="UvrD-like_ATP-bd"/>
</dbReference>
<dbReference type="FunFam" id="1.10.486.10:FF:000003">
    <property type="entry name" value="ATP-dependent DNA helicase"/>
    <property type="match status" value="1"/>
</dbReference>
<dbReference type="PANTHER" id="PTHR11070:SF2">
    <property type="entry name" value="ATP-DEPENDENT DNA HELICASE SRS2"/>
    <property type="match status" value="1"/>
</dbReference>
<keyword evidence="6" id="KW-0238">DNA-binding</keyword>
<keyword evidence="16" id="KW-1185">Reference proteome</keyword>
<dbReference type="GO" id="GO:0005829">
    <property type="term" value="C:cytosol"/>
    <property type="evidence" value="ECO:0007669"/>
    <property type="project" value="TreeGrafter"/>
</dbReference>
<dbReference type="EMBL" id="AP014879">
    <property type="protein sequence ID" value="BAV35060.1"/>
    <property type="molecule type" value="Genomic_DNA"/>
</dbReference>
<name>A0A1B4XJT9_9GAMM</name>
<dbReference type="RefSeq" id="WP_096361743.1">
    <property type="nucleotide sequence ID" value="NZ_AP014879.1"/>
</dbReference>
<feature type="domain" description="UvrD-like helicase C-terminal" evidence="14">
    <location>
        <begin position="287"/>
        <end position="563"/>
    </location>
</feature>
<reference evidence="15 16" key="1">
    <citation type="submission" date="2015-05" db="EMBL/GenBank/DDBJ databases">
        <title>Complete genome sequence of a sulfur-oxidizing gammaproteobacterium strain HA5.</title>
        <authorList>
            <person name="Miura A."/>
            <person name="Kojima H."/>
            <person name="Fukui M."/>
        </authorList>
    </citation>
    <scope>NUCLEOTIDE SEQUENCE [LARGE SCALE GENOMIC DNA]</scope>
    <source>
        <strain evidence="15 16">HA5</strain>
    </source>
</reference>
<evidence type="ECO:0000256" key="10">
    <source>
        <dbReference type="ARBA" id="ARBA00034923"/>
    </source>
</evidence>
<dbReference type="GO" id="GO:0016887">
    <property type="term" value="F:ATP hydrolysis activity"/>
    <property type="evidence" value="ECO:0007669"/>
    <property type="project" value="RHEA"/>
</dbReference>